<dbReference type="AlphaFoldDB" id="A0A845DQ10"/>
<sequence length="286" mass="33765">MGKEGMDMGVMATAESVERFCKRAAKGKGNLYDMQRKMLCRTEDHPFTDLKEKDIQRLLHFYGLFKPESYKKAERHVKDWKEQHVYYHLEKEYERLKKMWQGPDVPVYLYPFHDIGGLFGRGKGGKGGAAFADAVYIFYGEPEEKDDWKAVLAHEYNHVCRIHRGKRSLKEVSLLESLIIEGLGEYAVQQLYGEKYTAVWTQRYSDRHLKQIWKKKYLHAIDIKGQEKHMDYLYGNRKQGFPKWAGYQLGYRMVESYHRSHPEETIRTLLQKSAEDIYHGSLFFGK</sequence>
<protein>
    <recommendedName>
        <fullName evidence="1">DUF2268 domain-containing protein</fullName>
    </recommendedName>
</protein>
<reference evidence="2 3" key="1">
    <citation type="submission" date="2019-11" db="EMBL/GenBank/DDBJ databases">
        <title>Genome sequences of 17 halophilic strains isolated from different environments.</title>
        <authorList>
            <person name="Furrow R.E."/>
        </authorList>
    </citation>
    <scope>NUCLEOTIDE SEQUENCE [LARGE SCALE GENOMIC DNA]</scope>
    <source>
        <strain evidence="2 3">22511_23_Filter</strain>
    </source>
</reference>
<comment type="caution">
    <text evidence="2">The sequence shown here is derived from an EMBL/GenBank/DDBJ whole genome shotgun (WGS) entry which is preliminary data.</text>
</comment>
<dbReference type="EMBL" id="WMET01000001">
    <property type="protein sequence ID" value="MYL19590.1"/>
    <property type="molecule type" value="Genomic_DNA"/>
</dbReference>
<evidence type="ECO:0000313" key="2">
    <source>
        <dbReference type="EMBL" id="MYL19590.1"/>
    </source>
</evidence>
<name>A0A845DQ10_9BACI</name>
<gene>
    <name evidence="2" type="ORF">GLW04_06775</name>
</gene>
<accession>A0A845DQ10</accession>
<dbReference type="Proteomes" id="UP000460949">
    <property type="component" value="Unassembled WGS sequence"/>
</dbReference>
<dbReference type="Pfam" id="PF10026">
    <property type="entry name" value="DUF2268"/>
    <property type="match status" value="1"/>
</dbReference>
<dbReference type="InterPro" id="IPR018728">
    <property type="entry name" value="DUF2268"/>
</dbReference>
<proteinExistence type="predicted"/>
<organism evidence="2 3">
    <name type="scientific">Halobacillus litoralis</name>
    <dbReference type="NCBI Taxonomy" id="45668"/>
    <lineage>
        <taxon>Bacteria</taxon>
        <taxon>Bacillati</taxon>
        <taxon>Bacillota</taxon>
        <taxon>Bacilli</taxon>
        <taxon>Bacillales</taxon>
        <taxon>Bacillaceae</taxon>
        <taxon>Halobacillus</taxon>
    </lineage>
</organism>
<evidence type="ECO:0000259" key="1">
    <source>
        <dbReference type="Pfam" id="PF10026"/>
    </source>
</evidence>
<feature type="domain" description="DUF2268" evidence="1">
    <location>
        <begin position="88"/>
        <end position="277"/>
    </location>
</feature>
<evidence type="ECO:0000313" key="3">
    <source>
        <dbReference type="Proteomes" id="UP000460949"/>
    </source>
</evidence>